<dbReference type="Gene3D" id="2.60.40.790">
    <property type="match status" value="1"/>
</dbReference>
<evidence type="ECO:0000259" key="4">
    <source>
        <dbReference type="PROSITE" id="PS51203"/>
    </source>
</evidence>
<dbReference type="RefSeq" id="WP_073239864.1">
    <property type="nucleotide sequence ID" value="NZ_FQUY01000024.1"/>
</dbReference>
<proteinExistence type="inferred from homology"/>
<organism evidence="5 6">
    <name type="scientific">Desulforamulus putei DSM 12395</name>
    <dbReference type="NCBI Taxonomy" id="1121429"/>
    <lineage>
        <taxon>Bacteria</taxon>
        <taxon>Bacillati</taxon>
        <taxon>Bacillota</taxon>
        <taxon>Clostridia</taxon>
        <taxon>Eubacteriales</taxon>
        <taxon>Peptococcaceae</taxon>
        <taxon>Desulforamulus</taxon>
    </lineage>
</organism>
<name>A0A1M5BQ03_9FIRM</name>
<dbReference type="SUPFAM" id="SSF49764">
    <property type="entry name" value="HSP20-like chaperones"/>
    <property type="match status" value="1"/>
</dbReference>
<evidence type="ECO:0000256" key="1">
    <source>
        <dbReference type="PROSITE-ProRule" id="PRU00285"/>
    </source>
</evidence>
<accession>A0A1M5BQ03</accession>
<evidence type="ECO:0000313" key="5">
    <source>
        <dbReference type="EMBL" id="SHF44332.1"/>
    </source>
</evidence>
<dbReference type="CDD" id="cd06464">
    <property type="entry name" value="ACD_sHsps-like"/>
    <property type="match status" value="1"/>
</dbReference>
<dbReference type="InterPro" id="IPR007052">
    <property type="entry name" value="CS_dom"/>
</dbReference>
<keyword evidence="6" id="KW-1185">Reference proteome</keyword>
<gene>
    <name evidence="5" type="ORF">SAMN02745133_02660</name>
</gene>
<comment type="similarity">
    <text evidence="1 2">Belongs to the small heat shock protein (HSP20) family.</text>
</comment>
<dbReference type="STRING" id="1121429.SAMN02745133_02660"/>
<dbReference type="AlphaFoldDB" id="A0A1M5BQ03"/>
<protein>
    <submittedName>
        <fullName evidence="5">HSP20 family protein</fullName>
    </submittedName>
</protein>
<evidence type="ECO:0000256" key="2">
    <source>
        <dbReference type="RuleBase" id="RU003616"/>
    </source>
</evidence>
<evidence type="ECO:0000259" key="3">
    <source>
        <dbReference type="PROSITE" id="PS01031"/>
    </source>
</evidence>
<dbReference type="InterPro" id="IPR031107">
    <property type="entry name" value="Small_HSP"/>
</dbReference>
<sequence>MSLIPYEPFRHLENIRREFDRFFSQEIPAIRNNIGLGFGNPRIDIYETENEVIAACDIPGLEKKEDVNIYIDNNLLTISGAINKVNEIKEEHMHRQERFFGRFQRSVSLPAHVAAEGVKATYKNGVLEIRMPKLQVDTRKRIDIEFH</sequence>
<dbReference type="OrthoDB" id="9811615at2"/>
<dbReference type="PROSITE" id="PS51203">
    <property type="entry name" value="CS"/>
    <property type="match status" value="1"/>
</dbReference>
<dbReference type="PANTHER" id="PTHR11527">
    <property type="entry name" value="HEAT-SHOCK PROTEIN 20 FAMILY MEMBER"/>
    <property type="match status" value="1"/>
</dbReference>
<dbReference type="Pfam" id="PF00011">
    <property type="entry name" value="HSP20"/>
    <property type="match status" value="1"/>
</dbReference>
<dbReference type="InterPro" id="IPR008978">
    <property type="entry name" value="HSP20-like_chaperone"/>
</dbReference>
<feature type="domain" description="SHSP" evidence="3">
    <location>
        <begin position="34"/>
        <end position="147"/>
    </location>
</feature>
<dbReference type="InterPro" id="IPR002068">
    <property type="entry name" value="A-crystallin/Hsp20_dom"/>
</dbReference>
<dbReference type="PROSITE" id="PS01031">
    <property type="entry name" value="SHSP"/>
    <property type="match status" value="1"/>
</dbReference>
<feature type="domain" description="CS" evidence="4">
    <location>
        <begin position="38"/>
        <end position="143"/>
    </location>
</feature>
<evidence type="ECO:0000313" key="6">
    <source>
        <dbReference type="Proteomes" id="UP000184148"/>
    </source>
</evidence>
<reference evidence="6" key="1">
    <citation type="submission" date="2016-11" db="EMBL/GenBank/DDBJ databases">
        <authorList>
            <person name="Varghese N."/>
            <person name="Submissions S."/>
        </authorList>
    </citation>
    <scope>NUCLEOTIDE SEQUENCE [LARGE SCALE GENOMIC DNA]</scope>
    <source>
        <strain evidence="6">DSM 12395</strain>
    </source>
</reference>
<dbReference type="EMBL" id="FQUY01000024">
    <property type="protein sequence ID" value="SHF44332.1"/>
    <property type="molecule type" value="Genomic_DNA"/>
</dbReference>
<dbReference type="Proteomes" id="UP000184148">
    <property type="component" value="Unassembled WGS sequence"/>
</dbReference>